<dbReference type="Gene3D" id="3.40.630.190">
    <property type="entry name" value="LCP protein"/>
    <property type="match status" value="1"/>
</dbReference>
<feature type="transmembrane region" description="Helical" evidence="3">
    <location>
        <begin position="137"/>
        <end position="158"/>
    </location>
</feature>
<dbReference type="RefSeq" id="WP_233437299.1">
    <property type="nucleotide sequence ID" value="NZ_CP031422.1"/>
</dbReference>
<evidence type="ECO:0000259" key="4">
    <source>
        <dbReference type="Pfam" id="PF03816"/>
    </source>
</evidence>
<dbReference type="AlphaFoldDB" id="A0A3S9WLP6"/>
<feature type="region of interest" description="Disordered" evidence="2">
    <location>
        <begin position="468"/>
        <end position="530"/>
    </location>
</feature>
<dbReference type="Proteomes" id="UP000274841">
    <property type="component" value="Chromosome"/>
</dbReference>
<feature type="compositionally biased region" description="Low complexity" evidence="2">
    <location>
        <begin position="505"/>
        <end position="519"/>
    </location>
</feature>
<comment type="similarity">
    <text evidence="1">Belongs to the LytR/CpsA/Psr (LCP) family.</text>
</comment>
<sequence length="544" mass="58991">MTLAPPRASQRPLIETRPLRHPDSADPGVMTKRGWWLLVMNLLVPGSAQVVAGNRRLGRFGLGATLLAWFLAIVTMALALFARPVLLWLTIGGGFFSTVVLTLVQALLVGYVVLWVVLTFDTLRMVRLVKLPTASRLAIPVVALVLLGLVGGGAAYAATAVGSVRNTIGSIFGQSGPSVAPSDGYYNILLLGADSGDGRDSMRFDSISVVSVNADTGAVTITGIPRELPNAPFSDGSPMQELYPDGFEGHGSSTCGWNGWMNHVRNAAEVCREDGGKGLYPDAVAKGSEPGIEATKDAAEGVLGIEIPYYVFVDMHGFAELVDALGGVEINVTERLPKGGPPEGWTGSDVNEWAIGWIEPGKQRMDGDTAQWYARSRYTTSDWDRMKRQRELQAAILAQFTPQTVLTRFNEVAAAGTALISTDLPSDKLPEFFDLMLKAKEQPVTTIELTPDSGVDEHQPDYAFIRDMIQQKLHPRRRRRRPSPDRESRARRAGLPTTARAKPCTRAPSAPALLSARATKPTATSRRRTAVGFRRFSAGCTRRR</sequence>
<gene>
    <name evidence="5" type="primary">brpA_2</name>
    <name evidence="5" type="ORF">CVS54_02387</name>
</gene>
<keyword evidence="3" id="KW-0812">Transmembrane</keyword>
<evidence type="ECO:0000256" key="1">
    <source>
        <dbReference type="ARBA" id="ARBA00006068"/>
    </source>
</evidence>
<name>A0A3S9WLP6_9MICO</name>
<accession>A0A3S9WLP6</accession>
<dbReference type="KEGG" id="moy:CVS54_02387"/>
<evidence type="ECO:0000256" key="2">
    <source>
        <dbReference type="SAM" id="MobiDB-lite"/>
    </source>
</evidence>
<dbReference type="InterPro" id="IPR004474">
    <property type="entry name" value="LytR_CpsA_psr"/>
</dbReference>
<proteinExistence type="inferred from homology"/>
<dbReference type="PANTHER" id="PTHR33392:SF6">
    <property type="entry name" value="POLYISOPRENYL-TEICHOIC ACID--PEPTIDOGLYCAN TEICHOIC ACID TRANSFERASE TAGU"/>
    <property type="match status" value="1"/>
</dbReference>
<feature type="transmembrane region" description="Helical" evidence="3">
    <location>
        <begin position="60"/>
        <end position="82"/>
    </location>
</feature>
<keyword evidence="3" id="KW-0472">Membrane</keyword>
<evidence type="ECO:0000256" key="3">
    <source>
        <dbReference type="SAM" id="Phobius"/>
    </source>
</evidence>
<feature type="region of interest" description="Disordered" evidence="2">
    <location>
        <begin position="1"/>
        <end position="26"/>
    </location>
</feature>
<feature type="transmembrane region" description="Helical" evidence="3">
    <location>
        <begin position="94"/>
        <end position="117"/>
    </location>
</feature>
<organism evidence="5 6">
    <name type="scientific">Microbacterium oxydans</name>
    <dbReference type="NCBI Taxonomy" id="82380"/>
    <lineage>
        <taxon>Bacteria</taxon>
        <taxon>Bacillati</taxon>
        <taxon>Actinomycetota</taxon>
        <taxon>Actinomycetes</taxon>
        <taxon>Micrococcales</taxon>
        <taxon>Microbacteriaceae</taxon>
        <taxon>Microbacterium</taxon>
    </lineage>
</organism>
<protein>
    <submittedName>
        <fullName evidence="5">Biofilm regulatory protein A</fullName>
    </submittedName>
</protein>
<reference evidence="5 6" key="1">
    <citation type="submission" date="2018-08" db="EMBL/GenBank/DDBJ databases">
        <title>Microbacterium oxydans strain HG3.</title>
        <authorList>
            <person name="ORTET P."/>
        </authorList>
    </citation>
    <scope>NUCLEOTIDE SEQUENCE [LARGE SCALE GENOMIC DNA]</scope>
    <source>
        <strain evidence="5 6">HG3</strain>
    </source>
</reference>
<evidence type="ECO:0000313" key="5">
    <source>
        <dbReference type="EMBL" id="AZS41042.1"/>
    </source>
</evidence>
<keyword evidence="3" id="KW-1133">Transmembrane helix</keyword>
<dbReference type="EMBL" id="CP031422">
    <property type="protein sequence ID" value="AZS41042.1"/>
    <property type="molecule type" value="Genomic_DNA"/>
</dbReference>
<dbReference type="Pfam" id="PF03816">
    <property type="entry name" value="LytR_cpsA_psr"/>
    <property type="match status" value="1"/>
</dbReference>
<dbReference type="PANTHER" id="PTHR33392">
    <property type="entry name" value="POLYISOPRENYL-TEICHOIC ACID--PEPTIDOGLYCAN TEICHOIC ACID TRANSFERASE TAGU"/>
    <property type="match status" value="1"/>
</dbReference>
<feature type="domain" description="Cell envelope-related transcriptional attenuator" evidence="4">
    <location>
        <begin position="205"/>
        <end position="399"/>
    </location>
</feature>
<dbReference type="NCBIfam" id="TIGR00350">
    <property type="entry name" value="lytR_cpsA_psr"/>
    <property type="match status" value="1"/>
</dbReference>
<evidence type="ECO:0000313" key="6">
    <source>
        <dbReference type="Proteomes" id="UP000274841"/>
    </source>
</evidence>
<feature type="transmembrane region" description="Helical" evidence="3">
    <location>
        <begin position="34"/>
        <end position="53"/>
    </location>
</feature>
<dbReference type="InterPro" id="IPR050922">
    <property type="entry name" value="LytR/CpsA/Psr_CW_biosynth"/>
</dbReference>